<dbReference type="PANTHER" id="PTHR43179">
    <property type="entry name" value="RHAMNOSYLTRANSFERASE WBBL"/>
    <property type="match status" value="1"/>
</dbReference>
<dbReference type="PANTHER" id="PTHR43179:SF7">
    <property type="entry name" value="RHAMNOSYLTRANSFERASE WBBL"/>
    <property type="match status" value="1"/>
</dbReference>
<feature type="region of interest" description="Disordered" evidence="1">
    <location>
        <begin position="1"/>
        <end position="27"/>
    </location>
</feature>
<accession>A0ABT9GAD3</accession>
<feature type="domain" description="Glycosyltransferase 2-like" evidence="2">
    <location>
        <begin position="534"/>
        <end position="667"/>
    </location>
</feature>
<dbReference type="Pfam" id="PF00535">
    <property type="entry name" value="Glycos_transf_2"/>
    <property type="match status" value="1"/>
</dbReference>
<protein>
    <submittedName>
        <fullName evidence="3">Glycosyltransferase</fullName>
        <ecNumber evidence="3">2.4.-.-</ecNumber>
    </submittedName>
</protein>
<dbReference type="RefSeq" id="WP_052201196.1">
    <property type="nucleotide sequence ID" value="NZ_JASGWX010000001.1"/>
</dbReference>
<dbReference type="InterPro" id="IPR029044">
    <property type="entry name" value="Nucleotide-diphossugar_trans"/>
</dbReference>
<name>A0ABT9GAD3_9GAMM</name>
<gene>
    <name evidence="3" type="ORF">QDH73_02070</name>
</gene>
<dbReference type="GO" id="GO:0016757">
    <property type="term" value="F:glycosyltransferase activity"/>
    <property type="evidence" value="ECO:0007669"/>
    <property type="project" value="UniProtKB-KW"/>
</dbReference>
<dbReference type="InterPro" id="IPR001173">
    <property type="entry name" value="Glyco_trans_2-like"/>
</dbReference>
<evidence type="ECO:0000256" key="1">
    <source>
        <dbReference type="SAM" id="MobiDB-lite"/>
    </source>
</evidence>
<keyword evidence="3" id="KW-0808">Transferase</keyword>
<evidence type="ECO:0000313" key="3">
    <source>
        <dbReference type="EMBL" id="MDP4482832.1"/>
    </source>
</evidence>
<dbReference type="EC" id="2.4.-.-" evidence="3"/>
<dbReference type="Proteomes" id="UP001242314">
    <property type="component" value="Unassembled WGS sequence"/>
</dbReference>
<dbReference type="EMBL" id="JASGWX010000001">
    <property type="protein sequence ID" value="MDP4482832.1"/>
    <property type="molecule type" value="Genomic_DNA"/>
</dbReference>
<comment type="caution">
    <text evidence="3">The sequence shown here is derived from an EMBL/GenBank/DDBJ whole genome shotgun (WGS) entry which is preliminary data.</text>
</comment>
<keyword evidence="3" id="KW-0328">Glycosyltransferase</keyword>
<keyword evidence="4" id="KW-1185">Reference proteome</keyword>
<feature type="compositionally biased region" description="Basic residues" evidence="1">
    <location>
        <begin position="1"/>
        <end position="10"/>
    </location>
</feature>
<evidence type="ECO:0000313" key="4">
    <source>
        <dbReference type="Proteomes" id="UP001242314"/>
    </source>
</evidence>
<feature type="compositionally biased region" description="Basic and acidic residues" evidence="1">
    <location>
        <begin position="15"/>
        <end position="25"/>
    </location>
</feature>
<sequence>MWFKSAHNKSKGISTRKETPADTSDKSVVTNDTEVNELTETIESPIQYWIDICGFVENEQLLIRGWAIDQESSVSISLLGEDKIPVYLQSSVREDREDVLSHLNLKSRDLTPGFFQLYDCELLTGQFYLQLKSDKNELTLPLDMTEVSEEKLANTYNEFLSLQPNSNLGNLSDDFNEIDETDEIQMHEVEMDDVEMSLTAAHQDKVEEEPSDIVHYIERVGTFKNKFVIIKGWCADTVKDSEIVFSVKLLDSPLRVLTCIKRERLDVAQSLKLTGTKEKHGFLLIVELNTPTNNNLELKFESLQSEKVTDLDVANVFDHKELENKLLDTNNFSLIEARRWLIENLGASYFSEVKKEFVDINEVTTNIQVESAITCGQNGTFFRGWIDNHFNTLSAICVSNGTKISENLLPLLCLKVRPDVNDAFEHLPSNYKGGFYCYSAIKKESSELAILLFEKSGAIVRIPLSVMTVSDNEVMATQHVLVDVEPTNNNVVACYQDHIMPALKGIWADRVALPEPSEIKTYEFGSLNTDPECTIIVPLYGRYDFVLHQISQFEKDSTFNNVELIYVLDDPRIEHELLLLCEDVSKLYSTPFKVITCGRNLGFSGANNFGVTQAKGKRLLLLNSDVIPSESGWLQRMLTKYSTTNNIGAMGVKLVYEDETIQHIGMQFNQSREFGGIWLNEHQYKGMPANLAPKFEFNKSDTVTAACLLIDKEKFEQVGGFETRYILGDFEDSDLCLKLVEQGYENYVLGSEKLYHLERQSQSLVDQGDWKFKLTLFNGWQHTARWNNMINELREKNV</sequence>
<dbReference type="Gene3D" id="3.90.550.10">
    <property type="entry name" value="Spore Coat Polysaccharide Biosynthesis Protein SpsA, Chain A"/>
    <property type="match status" value="1"/>
</dbReference>
<proteinExistence type="predicted"/>
<organism evidence="3 4">
    <name type="scientific">Pseudoalteromonas distincta</name>
    <dbReference type="NCBI Taxonomy" id="77608"/>
    <lineage>
        <taxon>Bacteria</taxon>
        <taxon>Pseudomonadati</taxon>
        <taxon>Pseudomonadota</taxon>
        <taxon>Gammaproteobacteria</taxon>
        <taxon>Alteromonadales</taxon>
        <taxon>Pseudoalteromonadaceae</taxon>
        <taxon>Pseudoalteromonas</taxon>
    </lineage>
</organism>
<evidence type="ECO:0000259" key="2">
    <source>
        <dbReference type="Pfam" id="PF00535"/>
    </source>
</evidence>
<reference evidence="3 4" key="1">
    <citation type="submission" date="2023-04" db="EMBL/GenBank/DDBJ databases">
        <title>Novel Pseudoalteromonas species isolated from Pacific coral.</title>
        <authorList>
            <person name="Videau P."/>
            <person name="Shlafstein M.D."/>
            <person name="Oline D.K."/>
            <person name="Strangman W.K."/>
            <person name="Hahnke R.L."/>
            <person name="Saw J.H."/>
            <person name="Ushijima B."/>
        </authorList>
    </citation>
    <scope>NUCLEOTIDE SEQUENCE [LARGE SCALE GENOMIC DNA]</scope>
    <source>
        <strain evidence="3 4">LMG 14908</strain>
    </source>
</reference>
<dbReference type="SUPFAM" id="SSF53448">
    <property type="entry name" value="Nucleotide-diphospho-sugar transferases"/>
    <property type="match status" value="1"/>
</dbReference>